<dbReference type="InterPro" id="IPR035906">
    <property type="entry name" value="MetI-like_sf"/>
</dbReference>
<keyword evidence="10" id="KW-1185">Reference proteome</keyword>
<organism evidence="9 10">
    <name type="scientific">Actinoallomurus iriomotensis</name>
    <dbReference type="NCBI Taxonomy" id="478107"/>
    <lineage>
        <taxon>Bacteria</taxon>
        <taxon>Bacillati</taxon>
        <taxon>Actinomycetota</taxon>
        <taxon>Actinomycetes</taxon>
        <taxon>Streptosporangiales</taxon>
        <taxon>Thermomonosporaceae</taxon>
        <taxon>Actinoallomurus</taxon>
    </lineage>
</organism>
<dbReference type="InterPro" id="IPR000515">
    <property type="entry name" value="MetI-like"/>
</dbReference>
<keyword evidence="6 7" id="KW-0472">Membrane</keyword>
<dbReference type="RefSeq" id="WP_285575791.1">
    <property type="nucleotide sequence ID" value="NZ_BSTK01000007.1"/>
</dbReference>
<keyword evidence="5 7" id="KW-1133">Transmembrane helix</keyword>
<dbReference type="PANTHER" id="PTHR43386">
    <property type="entry name" value="OLIGOPEPTIDE TRANSPORT SYSTEM PERMEASE PROTEIN APPC"/>
    <property type="match status" value="1"/>
</dbReference>
<evidence type="ECO:0000259" key="8">
    <source>
        <dbReference type="PROSITE" id="PS50928"/>
    </source>
</evidence>
<evidence type="ECO:0000256" key="6">
    <source>
        <dbReference type="ARBA" id="ARBA00023136"/>
    </source>
</evidence>
<dbReference type="Proteomes" id="UP001165074">
    <property type="component" value="Unassembled WGS sequence"/>
</dbReference>
<dbReference type="CDD" id="cd06261">
    <property type="entry name" value="TM_PBP2"/>
    <property type="match status" value="1"/>
</dbReference>
<evidence type="ECO:0000256" key="7">
    <source>
        <dbReference type="RuleBase" id="RU363032"/>
    </source>
</evidence>
<protein>
    <submittedName>
        <fullName evidence="9">Peptide ABC transporter permease</fullName>
    </submittedName>
</protein>
<dbReference type="Gene3D" id="1.10.3720.10">
    <property type="entry name" value="MetI-like"/>
    <property type="match status" value="1"/>
</dbReference>
<comment type="subcellular location">
    <subcellularLocation>
        <location evidence="1 7">Cell membrane</location>
        <topology evidence="1 7">Multi-pass membrane protein</topology>
    </subcellularLocation>
</comment>
<dbReference type="GO" id="GO:0005886">
    <property type="term" value="C:plasma membrane"/>
    <property type="evidence" value="ECO:0007669"/>
    <property type="project" value="UniProtKB-SubCell"/>
</dbReference>
<feature type="transmembrane region" description="Helical" evidence="7">
    <location>
        <begin position="31"/>
        <end position="53"/>
    </location>
</feature>
<dbReference type="InterPro" id="IPR050366">
    <property type="entry name" value="BP-dependent_transpt_permease"/>
</dbReference>
<keyword evidence="3" id="KW-1003">Cell membrane</keyword>
<feature type="transmembrane region" description="Helical" evidence="7">
    <location>
        <begin position="263"/>
        <end position="283"/>
    </location>
</feature>
<dbReference type="InterPro" id="IPR025966">
    <property type="entry name" value="OppC_N"/>
</dbReference>
<comment type="similarity">
    <text evidence="7">Belongs to the binding-protein-dependent transport system permease family.</text>
</comment>
<proteinExistence type="inferred from homology"/>
<accession>A0A9W6S4R8</accession>
<comment type="caution">
    <text evidence="9">The sequence shown here is derived from an EMBL/GenBank/DDBJ whole genome shotgun (WGS) entry which is preliminary data.</text>
</comment>
<dbReference type="Pfam" id="PF12911">
    <property type="entry name" value="OppC_N"/>
    <property type="match status" value="1"/>
</dbReference>
<gene>
    <name evidence="9" type="ORF">Airi02_049880</name>
</gene>
<evidence type="ECO:0000256" key="4">
    <source>
        <dbReference type="ARBA" id="ARBA00022692"/>
    </source>
</evidence>
<dbReference type="AlphaFoldDB" id="A0A9W6S4R8"/>
<dbReference type="PANTHER" id="PTHR43386:SF1">
    <property type="entry name" value="D,D-DIPEPTIDE TRANSPORT SYSTEM PERMEASE PROTEIN DDPC-RELATED"/>
    <property type="match status" value="1"/>
</dbReference>
<evidence type="ECO:0000256" key="3">
    <source>
        <dbReference type="ARBA" id="ARBA00022475"/>
    </source>
</evidence>
<dbReference type="SUPFAM" id="SSF161098">
    <property type="entry name" value="MetI-like"/>
    <property type="match status" value="1"/>
</dbReference>
<dbReference type="Pfam" id="PF00528">
    <property type="entry name" value="BPD_transp_1"/>
    <property type="match status" value="1"/>
</dbReference>
<dbReference type="PROSITE" id="PS50928">
    <property type="entry name" value="ABC_TM1"/>
    <property type="match status" value="1"/>
</dbReference>
<reference evidence="9" key="1">
    <citation type="submission" date="2023-03" db="EMBL/GenBank/DDBJ databases">
        <title>Actinoallomurus iriomotensis NBRC 103684.</title>
        <authorList>
            <person name="Ichikawa N."/>
            <person name="Sato H."/>
            <person name="Tonouchi N."/>
        </authorList>
    </citation>
    <scope>NUCLEOTIDE SEQUENCE</scope>
    <source>
        <strain evidence="9">NBRC 103684</strain>
    </source>
</reference>
<dbReference type="EMBL" id="BSTK01000007">
    <property type="protein sequence ID" value="GLY87059.1"/>
    <property type="molecule type" value="Genomic_DNA"/>
</dbReference>
<feature type="domain" description="ABC transmembrane type-1" evidence="8">
    <location>
        <begin position="92"/>
        <end position="283"/>
    </location>
</feature>
<feature type="transmembrane region" description="Helical" evidence="7">
    <location>
        <begin position="94"/>
        <end position="120"/>
    </location>
</feature>
<name>A0A9W6S4R8_9ACTN</name>
<evidence type="ECO:0000256" key="5">
    <source>
        <dbReference type="ARBA" id="ARBA00022989"/>
    </source>
</evidence>
<evidence type="ECO:0000313" key="9">
    <source>
        <dbReference type="EMBL" id="GLY87059.1"/>
    </source>
</evidence>
<dbReference type="GO" id="GO:0055085">
    <property type="term" value="P:transmembrane transport"/>
    <property type="evidence" value="ECO:0007669"/>
    <property type="project" value="InterPro"/>
</dbReference>
<evidence type="ECO:0000256" key="2">
    <source>
        <dbReference type="ARBA" id="ARBA00022448"/>
    </source>
</evidence>
<feature type="transmembrane region" description="Helical" evidence="7">
    <location>
        <begin position="141"/>
        <end position="165"/>
    </location>
</feature>
<sequence>MSAIEPAVLAPEAARRSPGRRALRRFLRHRMAVVSAVVLLLIVLAAVFARQIAGHDPNTTDLFATRSGPSGDHWLGTDATGRDVLARLLFSGRVSLGVGVAAALLAVVVGTVVGSLSGLLGGWVDQTAMRLADVFMSFPSLVVMVVIAGVIGPSVTAMVIAIGLFQWPQCGRLVRGVTLAVREQEYVQAARAAGAGPLWLIRRHIVPAALPPVSVVATLAVAQAIGLEATMSFLGLGVQPPAASWGNMLTDAQSLTVISTMPWLWLPPGLAVAATVLAVNFIGDGLRDAVDPRHT</sequence>
<evidence type="ECO:0000256" key="1">
    <source>
        <dbReference type="ARBA" id="ARBA00004651"/>
    </source>
</evidence>
<keyword evidence="4 7" id="KW-0812">Transmembrane</keyword>
<evidence type="ECO:0000313" key="10">
    <source>
        <dbReference type="Proteomes" id="UP001165074"/>
    </source>
</evidence>
<keyword evidence="2 7" id="KW-0813">Transport</keyword>